<accession>A0A0M7BCS3</accession>
<evidence type="ECO:0000313" key="4">
    <source>
        <dbReference type="EMBL" id="CUH39135.1"/>
    </source>
</evidence>
<keyword evidence="5" id="KW-1185">Reference proteome</keyword>
<proteinExistence type="predicted"/>
<dbReference type="InterPro" id="IPR036661">
    <property type="entry name" value="Luciferase-like_sf"/>
</dbReference>
<dbReference type="GO" id="GO:0005829">
    <property type="term" value="C:cytosol"/>
    <property type="evidence" value="ECO:0007669"/>
    <property type="project" value="TreeGrafter"/>
</dbReference>
<dbReference type="EMBL" id="CYPR01000112">
    <property type="protein sequence ID" value="CUH39135.1"/>
    <property type="molecule type" value="Genomic_DNA"/>
</dbReference>
<dbReference type="FunFam" id="3.20.20.30:FF:000002">
    <property type="entry name" value="LLM class flavin-dependent oxidoreductase"/>
    <property type="match status" value="1"/>
</dbReference>
<sequence length="335" mass="35724">MQNFSLLDLSPIPEGETAADALAGTVDLARAAERFGYKRYWLAEHHNMPGIASAATAVVIGHVASATRSMRIGAGGIMLPNHAPLVVAEQFGTLATLYPGRIDLGLGRAPGTDMATARALRRHMAPDDSFPQDVQELIGYFDDTPDATPVRAIPGTGTHVPVWILGSSLYGAQLAAHLGLPYAFASHFAPAMLEQALAVYRSTFRPSDRLEKPHVMMAAGVCAAETDADAAFLRTSQLLAFARLRAGRPGKLPRPSHDVDREIPPPVMAQVEQALSCSATGSPATVRKQLGAIIEAFQPDELMVTGMIHDHTARVRSFEIAAEVLADFCEDNVAA</sequence>
<keyword evidence="4" id="KW-0503">Monooxygenase</keyword>
<evidence type="ECO:0000256" key="2">
    <source>
        <dbReference type="ARBA" id="ARBA00074555"/>
    </source>
</evidence>
<dbReference type="PANTHER" id="PTHR30137">
    <property type="entry name" value="LUCIFERASE-LIKE MONOOXYGENASE"/>
    <property type="match status" value="1"/>
</dbReference>
<dbReference type="GO" id="GO:0016705">
    <property type="term" value="F:oxidoreductase activity, acting on paired donors, with incorporation or reduction of molecular oxygen"/>
    <property type="evidence" value="ECO:0007669"/>
    <property type="project" value="InterPro"/>
</dbReference>
<gene>
    <name evidence="4" type="primary">luxA</name>
    <name evidence="4" type="ORF">JSE7799_01856</name>
</gene>
<dbReference type="OrthoDB" id="9780518at2"/>
<reference evidence="4 5" key="1">
    <citation type="submission" date="2015-09" db="EMBL/GenBank/DDBJ databases">
        <authorList>
            <person name="Jackson K.R."/>
            <person name="Lunt B.L."/>
            <person name="Fisher J.N.B."/>
            <person name="Gardner A.V."/>
            <person name="Bailey M.E."/>
            <person name="Deus L.M."/>
            <person name="Earl A.S."/>
            <person name="Gibby P.D."/>
            <person name="Hartmann K.A."/>
            <person name="Liu J.E."/>
            <person name="Manci A.M."/>
            <person name="Nielsen D.A."/>
            <person name="Solomon M.B."/>
            <person name="Breakwell D.P."/>
            <person name="Burnett S.H."/>
            <person name="Grose J.H."/>
        </authorList>
    </citation>
    <scope>NUCLEOTIDE SEQUENCE [LARGE SCALE GENOMIC DNA]</scope>
    <source>
        <strain evidence="4 5">CECT 7799</strain>
    </source>
</reference>
<evidence type="ECO:0000313" key="5">
    <source>
        <dbReference type="Proteomes" id="UP000049455"/>
    </source>
</evidence>
<feature type="domain" description="Luciferase-like" evidence="3">
    <location>
        <begin position="9"/>
        <end position="293"/>
    </location>
</feature>
<dbReference type="STRING" id="313367.JSE7799_01856"/>
<dbReference type="AlphaFoldDB" id="A0A0M7BCS3"/>
<comment type="similarity">
    <text evidence="1">To bacterial alkanal monooxygenase alpha and beta chains.</text>
</comment>
<dbReference type="GO" id="GO:0004497">
    <property type="term" value="F:monooxygenase activity"/>
    <property type="evidence" value="ECO:0007669"/>
    <property type="project" value="UniProtKB-KW"/>
</dbReference>
<evidence type="ECO:0000259" key="3">
    <source>
        <dbReference type="Pfam" id="PF00296"/>
    </source>
</evidence>
<dbReference type="SUPFAM" id="SSF51679">
    <property type="entry name" value="Bacterial luciferase-like"/>
    <property type="match status" value="1"/>
</dbReference>
<dbReference type="RefSeq" id="WP_055663368.1">
    <property type="nucleotide sequence ID" value="NZ_CYPR01000112.1"/>
</dbReference>
<keyword evidence="4" id="KW-0560">Oxidoreductase</keyword>
<dbReference type="NCBIfam" id="TIGR03558">
    <property type="entry name" value="oxido_grp_1"/>
    <property type="match status" value="1"/>
</dbReference>
<dbReference type="Gene3D" id="3.20.20.30">
    <property type="entry name" value="Luciferase-like domain"/>
    <property type="match status" value="1"/>
</dbReference>
<dbReference type="PANTHER" id="PTHR30137:SF6">
    <property type="entry name" value="LUCIFERASE-LIKE MONOOXYGENASE"/>
    <property type="match status" value="1"/>
</dbReference>
<dbReference type="Pfam" id="PF00296">
    <property type="entry name" value="Bac_luciferase"/>
    <property type="match status" value="1"/>
</dbReference>
<dbReference type="InterPro" id="IPR050766">
    <property type="entry name" value="Bact_Lucif_Oxidored"/>
</dbReference>
<protein>
    <recommendedName>
        <fullName evidence="2">Luciferase-like monooxygenase</fullName>
    </recommendedName>
</protein>
<name>A0A0M7BCS3_9RHOB</name>
<evidence type="ECO:0000256" key="1">
    <source>
        <dbReference type="ARBA" id="ARBA00007789"/>
    </source>
</evidence>
<dbReference type="InterPro" id="IPR019949">
    <property type="entry name" value="CmoO-like"/>
</dbReference>
<dbReference type="InterPro" id="IPR011251">
    <property type="entry name" value="Luciferase-like_dom"/>
</dbReference>
<dbReference type="Proteomes" id="UP000049455">
    <property type="component" value="Unassembled WGS sequence"/>
</dbReference>
<organism evidence="4 5">
    <name type="scientific">Jannaschia seosinensis</name>
    <dbReference type="NCBI Taxonomy" id="313367"/>
    <lineage>
        <taxon>Bacteria</taxon>
        <taxon>Pseudomonadati</taxon>
        <taxon>Pseudomonadota</taxon>
        <taxon>Alphaproteobacteria</taxon>
        <taxon>Rhodobacterales</taxon>
        <taxon>Roseobacteraceae</taxon>
        <taxon>Jannaschia</taxon>
    </lineage>
</organism>